<comment type="similarity">
    <text evidence="6">Belongs to the class I-like SAM-binding methyltransferase superfamily. Cation-dependent O-methyltransferase family.</text>
</comment>
<gene>
    <name evidence="7" type="ORF">UCDDS831_g06914</name>
</gene>
<dbReference type="Proteomes" id="UP000034182">
    <property type="component" value="Unassembled WGS sequence"/>
</dbReference>
<dbReference type="PANTHER" id="PTHR43836:SF2">
    <property type="entry name" value="CATECHOL O-METHYLTRANSFERASE 1-RELATED"/>
    <property type="match status" value="1"/>
</dbReference>
<dbReference type="GO" id="GO:0032259">
    <property type="term" value="P:methylation"/>
    <property type="evidence" value="ECO:0007669"/>
    <property type="project" value="UniProtKB-KW"/>
</dbReference>
<evidence type="ECO:0000313" key="8">
    <source>
        <dbReference type="Proteomes" id="UP000034182"/>
    </source>
</evidence>
<reference evidence="7 8" key="2">
    <citation type="submission" date="2015-05" db="EMBL/GenBank/DDBJ databases">
        <title>Distinctive expansion of gene families associated with plant cell wall degradation and secondary metabolism in the genomes of grapevine trunk pathogens.</title>
        <authorList>
            <person name="Lawrence D.P."/>
            <person name="Travadon R."/>
            <person name="Rolshausen P.E."/>
            <person name="Baumgartner K."/>
        </authorList>
    </citation>
    <scope>NUCLEOTIDE SEQUENCE [LARGE SCALE GENOMIC DNA]</scope>
    <source>
        <strain evidence="7">DS831</strain>
    </source>
</reference>
<dbReference type="InterPro" id="IPR002935">
    <property type="entry name" value="SAM_O-MeTrfase"/>
</dbReference>
<reference evidence="7 8" key="1">
    <citation type="submission" date="2015-03" db="EMBL/GenBank/DDBJ databases">
        <authorList>
            <person name="Morales-Cruz A."/>
            <person name="Amrine K.C."/>
            <person name="Cantu D."/>
        </authorList>
    </citation>
    <scope>NUCLEOTIDE SEQUENCE [LARGE SCALE GENOMIC DNA]</scope>
    <source>
        <strain evidence="7">DS831</strain>
    </source>
</reference>
<dbReference type="EMBL" id="LAQI01000167">
    <property type="protein sequence ID" value="KKY16575.1"/>
    <property type="molecule type" value="Genomic_DNA"/>
</dbReference>
<dbReference type="AlphaFoldDB" id="A0A0G2GHW9"/>
<dbReference type="GO" id="GO:0008171">
    <property type="term" value="F:O-methyltransferase activity"/>
    <property type="evidence" value="ECO:0007669"/>
    <property type="project" value="InterPro"/>
</dbReference>
<name>A0A0G2GHW9_9PEZI</name>
<dbReference type="Pfam" id="PF13578">
    <property type="entry name" value="Methyltransf_24"/>
    <property type="match status" value="1"/>
</dbReference>
<evidence type="ECO:0000256" key="5">
    <source>
        <dbReference type="ARBA" id="ARBA00022939"/>
    </source>
</evidence>
<evidence type="ECO:0000256" key="2">
    <source>
        <dbReference type="ARBA" id="ARBA00022603"/>
    </source>
</evidence>
<evidence type="ECO:0000256" key="6">
    <source>
        <dbReference type="ARBA" id="ARBA00023453"/>
    </source>
</evidence>
<organism evidence="7 8">
    <name type="scientific">Diplodia seriata</name>
    <dbReference type="NCBI Taxonomy" id="420778"/>
    <lineage>
        <taxon>Eukaryota</taxon>
        <taxon>Fungi</taxon>
        <taxon>Dikarya</taxon>
        <taxon>Ascomycota</taxon>
        <taxon>Pezizomycotina</taxon>
        <taxon>Dothideomycetes</taxon>
        <taxon>Dothideomycetes incertae sedis</taxon>
        <taxon>Botryosphaeriales</taxon>
        <taxon>Botryosphaeriaceae</taxon>
        <taxon>Diplodia</taxon>
    </lineage>
</organism>
<dbReference type="Gene3D" id="3.40.50.150">
    <property type="entry name" value="Vaccinia Virus protein VP39"/>
    <property type="match status" value="1"/>
</dbReference>
<protein>
    <recommendedName>
        <fullName evidence="1">catechol O-methyltransferase</fullName>
        <ecNumber evidence="1">2.1.1.6</ecNumber>
    </recommendedName>
</protein>
<evidence type="ECO:0000313" key="7">
    <source>
        <dbReference type="EMBL" id="KKY16575.1"/>
    </source>
</evidence>
<sequence>MPAGGTSTYFDTAAVGDGSAPAVANSSNFFNATVAANHKEGAEELALLKYIYARPDLSQLRGSPDAVCDAIDDFAATIPRGLMTIGAEKRAFITRLLDTATTTTSSSSSSSAPTTFLEFGSYVGYSAICLASAMAKRAGSGRVRYVSFEKNPIIAAVAASLCDLAGLRDVVTIHVGSAGESLLRLVRAGAVGPRSVDFVLLDHWKDFYIADLQVCERESLLRPGSVVLADNIVFPGAPEYLAYVQRGRAEESPEGYTYVTETADFVLPFGGPDQLAISTVA</sequence>
<evidence type="ECO:0000256" key="3">
    <source>
        <dbReference type="ARBA" id="ARBA00022679"/>
    </source>
</evidence>
<keyword evidence="4" id="KW-0949">S-adenosyl-L-methionine</keyword>
<keyword evidence="5" id="KW-0128">Catecholamine metabolism</keyword>
<keyword evidence="3 7" id="KW-0808">Transferase</keyword>
<dbReference type="PROSITE" id="PS51682">
    <property type="entry name" value="SAM_OMT_I"/>
    <property type="match status" value="1"/>
</dbReference>
<proteinExistence type="inferred from homology"/>
<dbReference type="GO" id="GO:0006584">
    <property type="term" value="P:catecholamine metabolic process"/>
    <property type="evidence" value="ECO:0007669"/>
    <property type="project" value="UniProtKB-KW"/>
</dbReference>
<evidence type="ECO:0000256" key="4">
    <source>
        <dbReference type="ARBA" id="ARBA00022691"/>
    </source>
</evidence>
<keyword evidence="2 7" id="KW-0489">Methyltransferase</keyword>
<comment type="caution">
    <text evidence="7">The sequence shown here is derived from an EMBL/GenBank/DDBJ whole genome shotgun (WGS) entry which is preliminary data.</text>
</comment>
<dbReference type="InterPro" id="IPR029063">
    <property type="entry name" value="SAM-dependent_MTases_sf"/>
</dbReference>
<dbReference type="EC" id="2.1.1.6" evidence="1"/>
<accession>A0A0G2GHW9</accession>
<dbReference type="SUPFAM" id="SSF53335">
    <property type="entry name" value="S-adenosyl-L-methionine-dependent methyltransferases"/>
    <property type="match status" value="1"/>
</dbReference>
<evidence type="ECO:0000256" key="1">
    <source>
        <dbReference type="ARBA" id="ARBA00012880"/>
    </source>
</evidence>
<dbReference type="PANTHER" id="PTHR43836">
    <property type="entry name" value="CATECHOL O-METHYLTRANSFERASE 1-RELATED"/>
    <property type="match status" value="1"/>
</dbReference>